<sequence length="95" mass="10934">MKLKTCQKCESFVSIIYKSDKFKSLKKLFIDDFIGNESLAYILNNHLFFASIEYYHNFDGSIKISLGQTPIELTSSTRLHPISSLRWPKKIGEIG</sequence>
<comment type="caution">
    <text evidence="1">The sequence shown here is derived from an EMBL/GenBank/DDBJ whole genome shotgun (WGS) entry which is preliminary data.</text>
</comment>
<name>A0A3M7S9F4_BRAPC</name>
<evidence type="ECO:0000313" key="1">
    <source>
        <dbReference type="EMBL" id="RNA32329.1"/>
    </source>
</evidence>
<accession>A0A3M7S9F4</accession>
<protein>
    <submittedName>
        <fullName evidence="1">Uncharacterized protein</fullName>
    </submittedName>
</protein>
<reference evidence="1 2" key="1">
    <citation type="journal article" date="2018" name="Sci. Rep.">
        <title>Genomic signatures of local adaptation to the degree of environmental predictability in rotifers.</title>
        <authorList>
            <person name="Franch-Gras L."/>
            <person name="Hahn C."/>
            <person name="Garcia-Roger E.M."/>
            <person name="Carmona M.J."/>
            <person name="Serra M."/>
            <person name="Gomez A."/>
        </authorList>
    </citation>
    <scope>NUCLEOTIDE SEQUENCE [LARGE SCALE GENOMIC DNA]</scope>
    <source>
        <strain evidence="1">HYR1</strain>
    </source>
</reference>
<dbReference type="Proteomes" id="UP000276133">
    <property type="component" value="Unassembled WGS sequence"/>
</dbReference>
<dbReference type="AlphaFoldDB" id="A0A3M7S9F4"/>
<organism evidence="1 2">
    <name type="scientific">Brachionus plicatilis</name>
    <name type="common">Marine rotifer</name>
    <name type="synonym">Brachionus muelleri</name>
    <dbReference type="NCBI Taxonomy" id="10195"/>
    <lineage>
        <taxon>Eukaryota</taxon>
        <taxon>Metazoa</taxon>
        <taxon>Spiralia</taxon>
        <taxon>Gnathifera</taxon>
        <taxon>Rotifera</taxon>
        <taxon>Eurotatoria</taxon>
        <taxon>Monogononta</taxon>
        <taxon>Pseudotrocha</taxon>
        <taxon>Ploima</taxon>
        <taxon>Brachionidae</taxon>
        <taxon>Brachionus</taxon>
    </lineage>
</organism>
<dbReference type="EMBL" id="REGN01001817">
    <property type="protein sequence ID" value="RNA32329.1"/>
    <property type="molecule type" value="Genomic_DNA"/>
</dbReference>
<proteinExistence type="predicted"/>
<gene>
    <name evidence="1" type="ORF">BpHYR1_012261</name>
</gene>
<keyword evidence="2" id="KW-1185">Reference proteome</keyword>
<evidence type="ECO:0000313" key="2">
    <source>
        <dbReference type="Proteomes" id="UP000276133"/>
    </source>
</evidence>